<gene>
    <name evidence="14" type="ORF">PHYEVI_LOCUS11406</name>
</gene>
<dbReference type="GO" id="GO:0006412">
    <property type="term" value="P:translation"/>
    <property type="evidence" value="ECO:0007669"/>
    <property type="project" value="InterPro"/>
</dbReference>
<feature type="transmembrane region" description="Helical" evidence="12">
    <location>
        <begin position="1075"/>
        <end position="1099"/>
    </location>
</feature>
<dbReference type="Gene3D" id="1.10.287.70">
    <property type="match status" value="1"/>
</dbReference>
<keyword evidence="13" id="KW-0732">Signal</keyword>
<keyword evidence="10" id="KW-0687">Ribonucleoprotein</keyword>
<evidence type="ECO:0000313" key="14">
    <source>
        <dbReference type="EMBL" id="CAG9865162.1"/>
    </source>
</evidence>
<evidence type="ECO:0000256" key="8">
    <source>
        <dbReference type="ARBA" id="ARBA00023170"/>
    </source>
</evidence>
<dbReference type="GO" id="GO:0005840">
    <property type="term" value="C:ribosome"/>
    <property type="evidence" value="ECO:0007669"/>
    <property type="project" value="UniProtKB-KW"/>
</dbReference>
<evidence type="ECO:0000256" key="13">
    <source>
        <dbReference type="SAM" id="SignalP"/>
    </source>
</evidence>
<dbReference type="SUPFAM" id="SSF57840">
    <property type="entry name" value="Ribosomal protein L36"/>
    <property type="match status" value="1"/>
</dbReference>
<feature type="chain" id="PRO_5040417784" description="39S ribosomal protein L36, mitochondrial" evidence="13">
    <location>
        <begin position="20"/>
        <end position="1199"/>
    </location>
</feature>
<comment type="subcellular location">
    <subcellularLocation>
        <location evidence="1">Cell membrane</location>
        <topology evidence="1">Multi-pass membrane protein</topology>
    </subcellularLocation>
</comment>
<protein>
    <recommendedName>
        <fullName evidence="11">39S ribosomal protein L36, mitochondrial</fullName>
    </recommendedName>
</protein>
<keyword evidence="15" id="KW-1185">Reference proteome</keyword>
<feature type="transmembrane region" description="Helical" evidence="12">
    <location>
        <begin position="829"/>
        <end position="847"/>
    </location>
</feature>
<evidence type="ECO:0000256" key="5">
    <source>
        <dbReference type="ARBA" id="ARBA00022980"/>
    </source>
</evidence>
<feature type="transmembrane region" description="Helical" evidence="12">
    <location>
        <begin position="346"/>
        <end position="364"/>
    </location>
</feature>
<evidence type="ECO:0000256" key="10">
    <source>
        <dbReference type="ARBA" id="ARBA00023274"/>
    </source>
</evidence>
<dbReference type="PANTHER" id="PTHR42643">
    <property type="entry name" value="IONOTROPIC RECEPTOR 20A-RELATED"/>
    <property type="match status" value="1"/>
</dbReference>
<evidence type="ECO:0000256" key="11">
    <source>
        <dbReference type="ARBA" id="ARBA00035411"/>
    </source>
</evidence>
<dbReference type="AlphaFoldDB" id="A0A9N9XU04"/>
<evidence type="ECO:0000256" key="3">
    <source>
        <dbReference type="ARBA" id="ARBA00022475"/>
    </source>
</evidence>
<sequence length="1199" mass="138869">MLLIAKILFHLWFLQFCESSLPPLTKTPSNLLANCVNKILTNTVNKHENVYLINTDLKINLPAITLNITNSLTKFYKIPPQPHAYVIETHSDFPYITHQLLFNGLLEPREELIILTDDSDLTDIFDTAETYFMHKFLIIQRQEVVHRAGNAPTALGSFDAGAFAFASMQPGKPRDFSVVYVPLPPFVYNGTRGVMSEIVNIIADKLEISVSYTASNLTNSETFVDDRGHAFGIISELEARRFDVVLSSLIRFSTESLYYDASEYIAADEVRFVVARSHAVDDWALFYKEFTWLVWILFIVSLLISYLVMYAIQRWWERSENSSLLVNIVQIILEGSSTIRSDSSSFNIIFISILLSTTIFTNVYKSRQFYFLRTDRSHQLINSADDAMRSELKSALHPTALRFYKNSIHPIEKYLLAADPYVCSESSACLEKVVREKDRVGVDVIRHLKHEITEKYIDSEGRSMMHFLEGTPEQDVYFVVFFLKGHPTFPRFQELLYSVRESGLSNYLDKKIDGYYEKAMALAQPSRSYRARALTLRTLRSTFYVYFSLVSISFVVCLLEITESLNSLDSCIYRILRSIDNKTIVYSINTEMNNINLPTILYDTSKSFTKVKKLANSPEFYIIKEDNNLASIINTLYFEGLFNPRSKFLIVTNEFNQSTIKILDEYFIYNAIILTIQRNFVKNNRNLTVINPSNCSGYKNIYPMEPRNITKLRILHTKFAPYALNSKKGVVPEILNLITANMKLKTSYIYENASLSSGYIEKNGRGTGMLGKLQTRRYDLSSRVFSPADREHLFFDITQYVSQDYVIYVVPAVVTINKWKMLYEEFSCHVWICFLCFLITFYIAFYLTSKHKQKFEMFIDVLRMLLQGSSPIPRTYNACKLLFLAFMVFVFVFTNLYKSVQFHFMIENLHTPLYRTEEDLRKYKLKASLHTSMSRRCNISTNHLENYLCNNILFTCNDNEVCLNQTAFVKNTASLEGLLHLKYVVPRRFIDSEGKSLLRVVENNKTPIFFYLYFLKGHPIFSRFNRKVRSVHEAGFIRHIIRQIDWNYDKAMASAAISTALEQTQLSLEMFHSTFFVYIILIFFTEMFPVLVNSAINLAKKLDLPRKLLTANFHNFNSLTSLTRPTLLQPITPSIVPACGFKIAGIVKRRCKSCVMVRTEERWLVLCKAKPRHKQMSMIKDPRNTWILSHATQSKVRPW</sequence>
<evidence type="ECO:0000256" key="9">
    <source>
        <dbReference type="ARBA" id="ARBA00023180"/>
    </source>
</evidence>
<keyword evidence="4 12" id="KW-0812">Transmembrane</keyword>
<dbReference type="EMBL" id="OU900102">
    <property type="protein sequence ID" value="CAG9865162.1"/>
    <property type="molecule type" value="Genomic_DNA"/>
</dbReference>
<keyword evidence="7 12" id="KW-0472">Membrane</keyword>
<keyword evidence="3" id="KW-1003">Cell membrane</keyword>
<dbReference type="Proteomes" id="UP001153712">
    <property type="component" value="Chromosome 9"/>
</dbReference>
<keyword evidence="9" id="KW-0325">Glycoprotein</keyword>
<evidence type="ECO:0000313" key="15">
    <source>
        <dbReference type="Proteomes" id="UP001153712"/>
    </source>
</evidence>
<dbReference type="InterPro" id="IPR052192">
    <property type="entry name" value="Insect_Ionotropic_Sensory_Rcpt"/>
</dbReference>
<dbReference type="SUPFAM" id="SSF53850">
    <property type="entry name" value="Periplasmic binding protein-like II"/>
    <property type="match status" value="2"/>
</dbReference>
<keyword evidence="5" id="KW-0689">Ribosomal protein</keyword>
<evidence type="ECO:0000256" key="6">
    <source>
        <dbReference type="ARBA" id="ARBA00022989"/>
    </source>
</evidence>
<evidence type="ECO:0000256" key="7">
    <source>
        <dbReference type="ARBA" id="ARBA00023136"/>
    </source>
</evidence>
<feature type="signal peptide" evidence="13">
    <location>
        <begin position="1"/>
        <end position="19"/>
    </location>
</feature>
<evidence type="ECO:0000256" key="1">
    <source>
        <dbReference type="ARBA" id="ARBA00004651"/>
    </source>
</evidence>
<dbReference type="InterPro" id="IPR035977">
    <property type="entry name" value="Ribosomal_bL36_sp"/>
</dbReference>
<evidence type="ECO:0000256" key="4">
    <source>
        <dbReference type="ARBA" id="ARBA00022692"/>
    </source>
</evidence>
<keyword evidence="8" id="KW-0675">Receptor</keyword>
<comment type="similarity">
    <text evidence="2">Belongs to the bacterial ribosomal protein bL36 family.</text>
</comment>
<dbReference type="GO" id="GO:1990904">
    <property type="term" value="C:ribonucleoprotein complex"/>
    <property type="evidence" value="ECO:0007669"/>
    <property type="project" value="UniProtKB-KW"/>
</dbReference>
<dbReference type="OrthoDB" id="10265903at2759"/>
<dbReference type="GO" id="GO:0005886">
    <property type="term" value="C:plasma membrane"/>
    <property type="evidence" value="ECO:0007669"/>
    <property type="project" value="UniProtKB-SubCell"/>
</dbReference>
<name>A0A9N9XU04_PHYSR</name>
<feature type="transmembrane region" description="Helical" evidence="12">
    <location>
        <begin position="878"/>
        <end position="897"/>
    </location>
</feature>
<proteinExistence type="inferred from homology"/>
<dbReference type="PANTHER" id="PTHR42643:SF30">
    <property type="entry name" value="IONOTROPIC RECEPTOR 40A-RELATED"/>
    <property type="match status" value="1"/>
</dbReference>
<reference evidence="14" key="1">
    <citation type="submission" date="2022-01" db="EMBL/GenBank/DDBJ databases">
        <authorList>
            <person name="King R."/>
        </authorList>
    </citation>
    <scope>NUCLEOTIDE SEQUENCE</scope>
</reference>
<dbReference type="InterPro" id="IPR000473">
    <property type="entry name" value="Ribosomal_bL36"/>
</dbReference>
<accession>A0A9N9XU04</accession>
<dbReference type="GO" id="GO:0003735">
    <property type="term" value="F:structural constituent of ribosome"/>
    <property type="evidence" value="ECO:0007669"/>
    <property type="project" value="InterPro"/>
</dbReference>
<evidence type="ECO:0000256" key="2">
    <source>
        <dbReference type="ARBA" id="ARBA00007645"/>
    </source>
</evidence>
<keyword evidence="6 12" id="KW-1133">Transmembrane helix</keyword>
<organism evidence="14 15">
    <name type="scientific">Phyllotreta striolata</name>
    <name type="common">Striped flea beetle</name>
    <name type="synonym">Crioceris striolata</name>
    <dbReference type="NCBI Taxonomy" id="444603"/>
    <lineage>
        <taxon>Eukaryota</taxon>
        <taxon>Metazoa</taxon>
        <taxon>Ecdysozoa</taxon>
        <taxon>Arthropoda</taxon>
        <taxon>Hexapoda</taxon>
        <taxon>Insecta</taxon>
        <taxon>Pterygota</taxon>
        <taxon>Neoptera</taxon>
        <taxon>Endopterygota</taxon>
        <taxon>Coleoptera</taxon>
        <taxon>Polyphaga</taxon>
        <taxon>Cucujiformia</taxon>
        <taxon>Chrysomeloidea</taxon>
        <taxon>Chrysomelidae</taxon>
        <taxon>Galerucinae</taxon>
        <taxon>Alticini</taxon>
        <taxon>Phyllotreta</taxon>
    </lineage>
</organism>
<feature type="transmembrane region" description="Helical" evidence="12">
    <location>
        <begin position="292"/>
        <end position="312"/>
    </location>
</feature>
<evidence type="ECO:0000256" key="12">
    <source>
        <dbReference type="SAM" id="Phobius"/>
    </source>
</evidence>
<dbReference type="Pfam" id="PF00444">
    <property type="entry name" value="Ribosomal_L36"/>
    <property type="match status" value="1"/>
</dbReference>